<evidence type="ECO:0000256" key="2">
    <source>
        <dbReference type="ARBA" id="ARBA00008693"/>
    </source>
</evidence>
<dbReference type="PANTHER" id="PTHR11245:SF7">
    <property type="entry name" value="STANNIOCALCIN"/>
    <property type="match status" value="1"/>
</dbReference>
<feature type="signal peptide" evidence="8">
    <location>
        <begin position="1"/>
        <end position="19"/>
    </location>
</feature>
<dbReference type="GO" id="GO:0051592">
    <property type="term" value="P:response to calcium ion"/>
    <property type="evidence" value="ECO:0007669"/>
    <property type="project" value="Ensembl"/>
</dbReference>
<comment type="function">
    <text evidence="1 7">Its primary function is the prevention of hypercalcemia. Upon release into the circulation, it lowers calcium transport by the gills, thereby reducing its rate of influx from the environment into the extracellular compartment. STC also stimulates phosphate reabsorption by renal proximal tubules. The consequence of this action is increased levels of plasma phosphate, which combines with excess calcium and promotes its disposal into bone and scales.</text>
</comment>
<dbReference type="AlphaFoldDB" id="A0A3B4BU25"/>
<keyword evidence="7" id="KW-0964">Secreted</keyword>
<dbReference type="OMA" id="GHEGFRW"/>
<dbReference type="GO" id="GO:0006874">
    <property type="term" value="P:intracellular calcium ion homeostasis"/>
    <property type="evidence" value="ECO:0007669"/>
    <property type="project" value="UniProtKB-UniRule"/>
</dbReference>
<feature type="chain" id="PRO_5043501156" description="Stanniocalcin" evidence="8">
    <location>
        <begin position="20"/>
        <end position="266"/>
    </location>
</feature>
<sequence length="266" mass="29682">VKMLLKSGFLLFFVLAVSAFETDKHEPELRRTRFSASSPSEVARCLSSALQVGCSAFACLENSTCDTDGMHDICNVFINTAAVFNTEGKTFVKESIKCIAKGITSKVYQTIRRCATFQKMITEVQEECYSKLGICGMARSNPDAIGEVVQVPRNFPNRYYSTLLQSLMKCEEEIVGVVRSGLVARLGPDMDTLFQLLQKNLCPMDFGTGHVGTDSQESFRWPLGPPMFKIQPSMRNRDPNHLFAKKRSVEDRCRSGGLIFTWAVCV</sequence>
<dbReference type="Proteomes" id="UP001501920">
    <property type="component" value="Chromosome 18"/>
</dbReference>
<evidence type="ECO:0000256" key="4">
    <source>
        <dbReference type="ARBA" id="ARBA00017831"/>
    </source>
</evidence>
<reference evidence="9 10" key="1">
    <citation type="submission" date="2020-10" db="EMBL/GenBank/DDBJ databases">
        <title>Pygocentrus nattereri (red-bellied piranha) genome, fPygNat1, primary haplotype.</title>
        <authorList>
            <person name="Myers G."/>
            <person name="Meyer A."/>
            <person name="Karagic N."/>
            <person name="Pippel M."/>
            <person name="Winkler S."/>
            <person name="Tracey A."/>
            <person name="Wood J."/>
            <person name="Formenti G."/>
            <person name="Howe K."/>
            <person name="Fedrigo O."/>
            <person name="Jarvis E.D."/>
        </authorList>
    </citation>
    <scope>NUCLEOTIDE SEQUENCE [LARGE SCALE GENOMIC DNA]</scope>
</reference>
<protein>
    <recommendedName>
        <fullName evidence="4 7">Stanniocalcin</fullName>
        <shortName evidence="7">STC</shortName>
    </recommendedName>
    <alternativeName>
        <fullName evidence="7">Corpuscles of Stannius protein</fullName>
    </alternativeName>
</protein>
<dbReference type="GO" id="GO:0005179">
    <property type="term" value="F:hormone activity"/>
    <property type="evidence" value="ECO:0007669"/>
    <property type="project" value="UniProtKB-KW"/>
</dbReference>
<dbReference type="InterPro" id="IPR004978">
    <property type="entry name" value="Stanniocalcin"/>
</dbReference>
<dbReference type="Pfam" id="PF03298">
    <property type="entry name" value="Stanniocalcin"/>
    <property type="match status" value="1"/>
</dbReference>
<comment type="subcellular location">
    <subcellularLocation>
        <location evidence="7">Secreted</location>
    </subcellularLocation>
</comment>
<dbReference type="GO" id="GO:0005615">
    <property type="term" value="C:extracellular space"/>
    <property type="evidence" value="ECO:0007669"/>
    <property type="project" value="UniProtKB-UniRule"/>
</dbReference>
<evidence type="ECO:0000256" key="3">
    <source>
        <dbReference type="ARBA" id="ARBA00011748"/>
    </source>
</evidence>
<evidence type="ECO:0000256" key="7">
    <source>
        <dbReference type="RuleBase" id="RU369112"/>
    </source>
</evidence>
<dbReference type="PANTHER" id="PTHR11245">
    <property type="entry name" value="STANNIOCALCIN"/>
    <property type="match status" value="1"/>
</dbReference>
<organism evidence="9 10">
    <name type="scientific">Pygocentrus nattereri</name>
    <name type="common">Red-bellied piranha</name>
    <dbReference type="NCBI Taxonomy" id="42514"/>
    <lineage>
        <taxon>Eukaryota</taxon>
        <taxon>Metazoa</taxon>
        <taxon>Chordata</taxon>
        <taxon>Craniata</taxon>
        <taxon>Vertebrata</taxon>
        <taxon>Euteleostomi</taxon>
        <taxon>Actinopterygii</taxon>
        <taxon>Neopterygii</taxon>
        <taxon>Teleostei</taxon>
        <taxon>Ostariophysi</taxon>
        <taxon>Characiformes</taxon>
        <taxon>Characoidei</taxon>
        <taxon>Pygocentrus</taxon>
    </lineage>
</organism>
<keyword evidence="8" id="KW-0732">Signal</keyword>
<dbReference type="GO" id="GO:0045892">
    <property type="term" value="P:negative regulation of DNA-templated transcription"/>
    <property type="evidence" value="ECO:0007669"/>
    <property type="project" value="Ensembl"/>
</dbReference>
<evidence type="ECO:0000256" key="6">
    <source>
        <dbReference type="ARBA" id="ARBA00023157"/>
    </source>
</evidence>
<proteinExistence type="inferred from homology"/>
<evidence type="ECO:0000256" key="1">
    <source>
        <dbReference type="ARBA" id="ARBA00003962"/>
    </source>
</evidence>
<comment type="subunit">
    <text evidence="3 7">Homodimer; disulfide-linked.</text>
</comment>
<dbReference type="GO" id="GO:0010629">
    <property type="term" value="P:negative regulation of gene expression"/>
    <property type="evidence" value="ECO:0007669"/>
    <property type="project" value="Ensembl"/>
</dbReference>
<keyword evidence="10" id="KW-1185">Reference proteome</keyword>
<reference evidence="9" key="2">
    <citation type="submission" date="2025-08" db="UniProtKB">
        <authorList>
            <consortium name="Ensembl"/>
        </authorList>
    </citation>
    <scope>IDENTIFICATION</scope>
</reference>
<dbReference type="GeneTree" id="ENSGT00390000005989"/>
<comment type="similarity">
    <text evidence="2 7">Belongs to the stanniocalcin family.</text>
</comment>
<evidence type="ECO:0000256" key="8">
    <source>
        <dbReference type="SAM" id="SignalP"/>
    </source>
</evidence>
<evidence type="ECO:0000256" key="5">
    <source>
        <dbReference type="ARBA" id="ARBA00022702"/>
    </source>
</evidence>
<dbReference type="Ensembl" id="ENSPNAT00000011083.2">
    <property type="protein sequence ID" value="ENSPNAP00000002056.2"/>
    <property type="gene ID" value="ENSPNAG00000008600.2"/>
</dbReference>
<accession>A0A3B4BU25</accession>
<dbReference type="GO" id="GO:0034765">
    <property type="term" value="P:regulation of monoatomic ion transmembrane transport"/>
    <property type="evidence" value="ECO:0007669"/>
    <property type="project" value="Ensembl"/>
</dbReference>
<keyword evidence="6 7" id="KW-1015">Disulfide bond</keyword>
<evidence type="ECO:0000313" key="9">
    <source>
        <dbReference type="Ensembl" id="ENSPNAP00000002056.2"/>
    </source>
</evidence>
<dbReference type="GO" id="GO:0035270">
    <property type="term" value="P:endocrine system development"/>
    <property type="evidence" value="ECO:0007669"/>
    <property type="project" value="Ensembl"/>
</dbReference>
<reference evidence="9" key="3">
    <citation type="submission" date="2025-09" db="UniProtKB">
        <authorList>
            <consortium name="Ensembl"/>
        </authorList>
    </citation>
    <scope>IDENTIFICATION</scope>
</reference>
<evidence type="ECO:0000313" key="10">
    <source>
        <dbReference type="Proteomes" id="UP001501920"/>
    </source>
</evidence>
<name>A0A3B4BU25_PYGNA</name>
<keyword evidence="5" id="KW-0372">Hormone</keyword>